<dbReference type="OMA" id="TCAHKAN"/>
<dbReference type="eggNOG" id="KOG0784">
    <property type="taxonomic scope" value="Eukaryota"/>
</dbReference>
<accession>G7E853</accession>
<evidence type="ECO:0000259" key="13">
    <source>
        <dbReference type="SMART" id="SM01329"/>
    </source>
</evidence>
<evidence type="ECO:0000256" key="6">
    <source>
        <dbReference type="ARBA" id="ARBA00022532"/>
    </source>
</evidence>
<proteinExistence type="inferred from homology"/>
<evidence type="ECO:0000256" key="5">
    <source>
        <dbReference type="ARBA" id="ARBA00013012"/>
    </source>
</evidence>
<dbReference type="GO" id="GO:0006102">
    <property type="term" value="P:isocitrate metabolic process"/>
    <property type="evidence" value="ECO:0007669"/>
    <property type="project" value="TreeGrafter"/>
</dbReference>
<keyword evidence="6" id="KW-0816">Tricarboxylic acid cycle</keyword>
<evidence type="ECO:0000256" key="9">
    <source>
        <dbReference type="ARBA" id="ARBA00023128"/>
    </source>
</evidence>
<keyword evidence="9" id="KW-0496">Mitochondrion</keyword>
<comment type="subcellular location">
    <subcellularLocation>
        <location evidence="2">Mitochondrion</location>
    </subcellularLocation>
</comment>
<evidence type="ECO:0000313" key="14">
    <source>
        <dbReference type="EMBL" id="GAA99013.1"/>
    </source>
</evidence>
<dbReference type="EMBL" id="BABT02000170">
    <property type="protein sequence ID" value="GAA99013.1"/>
    <property type="molecule type" value="Genomic_DNA"/>
</dbReference>
<dbReference type="Gene3D" id="3.40.718.10">
    <property type="entry name" value="Isopropylmalate Dehydrogenase"/>
    <property type="match status" value="1"/>
</dbReference>
<dbReference type="InterPro" id="IPR019818">
    <property type="entry name" value="IsoCit/isopropylmalate_DH_CS"/>
</dbReference>
<dbReference type="FunCoup" id="G7E853">
    <property type="interactions" value="422"/>
</dbReference>
<dbReference type="InterPro" id="IPR004434">
    <property type="entry name" value="Isocitrate_DH_NAD"/>
</dbReference>
<dbReference type="SMART" id="SM01329">
    <property type="entry name" value="Iso_dh"/>
    <property type="match status" value="1"/>
</dbReference>
<dbReference type="SUPFAM" id="SSF53659">
    <property type="entry name" value="Isocitrate/Isopropylmalate dehydrogenase-like"/>
    <property type="match status" value="1"/>
</dbReference>
<keyword evidence="7" id="KW-0460">Magnesium</keyword>
<evidence type="ECO:0000256" key="2">
    <source>
        <dbReference type="ARBA" id="ARBA00004173"/>
    </source>
</evidence>
<evidence type="ECO:0000313" key="15">
    <source>
        <dbReference type="Proteomes" id="UP000009131"/>
    </source>
</evidence>
<dbReference type="Pfam" id="PF00180">
    <property type="entry name" value="Iso_dh"/>
    <property type="match status" value="1"/>
</dbReference>
<feature type="domain" description="Isopropylmalate dehydrogenase-like" evidence="13">
    <location>
        <begin position="54"/>
        <end position="380"/>
    </location>
</feature>
<protein>
    <recommendedName>
        <fullName evidence="12">Isocitrate dehydrogenase [NAD] subunit 1, mitochondrial</fullName>
        <ecNumber evidence="5">1.1.1.41</ecNumber>
    </recommendedName>
    <alternativeName>
        <fullName evidence="11">Isocitric dehydrogenase</fullName>
    </alternativeName>
    <alternativeName>
        <fullName evidence="10">NAD(+)-specific ICDH</fullName>
    </alternativeName>
</protein>
<dbReference type="EC" id="1.1.1.41" evidence="5"/>
<dbReference type="GO" id="GO:0005739">
    <property type="term" value="C:mitochondrion"/>
    <property type="evidence" value="ECO:0007669"/>
    <property type="project" value="UniProtKB-SubCell"/>
</dbReference>
<dbReference type="FunFam" id="3.40.718.10:FF:000001">
    <property type="entry name" value="Isocitrate dehydrogenase [NAD] subunit, mitochondrial"/>
    <property type="match status" value="1"/>
</dbReference>
<dbReference type="GO" id="GO:0051287">
    <property type="term" value="F:NAD binding"/>
    <property type="evidence" value="ECO:0007669"/>
    <property type="project" value="InterPro"/>
</dbReference>
<dbReference type="PANTHER" id="PTHR11835:SF42">
    <property type="entry name" value="ISOCITRATE DEHYDROGENASE [NAD] SUBUNIT BETA, MITOCHONDRIAL"/>
    <property type="match status" value="1"/>
</dbReference>
<dbReference type="AlphaFoldDB" id="G7E853"/>
<keyword evidence="8" id="KW-0809">Transit peptide</keyword>
<dbReference type="GO" id="GO:0006099">
    <property type="term" value="P:tricarboxylic acid cycle"/>
    <property type="evidence" value="ECO:0007669"/>
    <property type="project" value="UniProtKB-KW"/>
</dbReference>
<comment type="catalytic activity">
    <reaction evidence="1">
        <text>D-threo-isocitrate + NAD(+) = 2-oxoglutarate + CO2 + NADH</text>
        <dbReference type="Rhea" id="RHEA:23632"/>
        <dbReference type="ChEBI" id="CHEBI:15562"/>
        <dbReference type="ChEBI" id="CHEBI:16526"/>
        <dbReference type="ChEBI" id="CHEBI:16810"/>
        <dbReference type="ChEBI" id="CHEBI:57540"/>
        <dbReference type="ChEBI" id="CHEBI:57945"/>
        <dbReference type="EC" id="1.1.1.41"/>
    </reaction>
</comment>
<dbReference type="GO" id="GO:0000287">
    <property type="term" value="F:magnesium ion binding"/>
    <property type="evidence" value="ECO:0007669"/>
    <property type="project" value="InterPro"/>
</dbReference>
<name>G7E853_MIXOS</name>
<dbReference type="PROSITE" id="PS00470">
    <property type="entry name" value="IDH_IMDH"/>
    <property type="match status" value="1"/>
</dbReference>
<evidence type="ECO:0000256" key="3">
    <source>
        <dbReference type="ARBA" id="ARBA00007769"/>
    </source>
</evidence>
<reference evidence="14 15" key="1">
    <citation type="journal article" date="2011" name="J. Gen. Appl. Microbiol.">
        <title>Draft genome sequencing of the enigmatic basidiomycete Mixia osmundae.</title>
        <authorList>
            <person name="Nishida H."/>
            <person name="Nagatsuka Y."/>
            <person name="Sugiyama J."/>
        </authorList>
    </citation>
    <scope>NUCLEOTIDE SEQUENCE [LARGE SCALE GENOMIC DNA]</scope>
    <source>
        <strain evidence="15">CBS 9802 / IAM 14324 / JCM 22182 / KY 12970</strain>
    </source>
</reference>
<dbReference type="PANTHER" id="PTHR11835">
    <property type="entry name" value="DECARBOXYLATING DEHYDROGENASES-ISOCITRATE, ISOPROPYLMALATE, TARTRATE"/>
    <property type="match status" value="1"/>
</dbReference>
<comment type="similarity">
    <text evidence="3">Belongs to the isocitrate and isopropylmalate dehydrogenases family.</text>
</comment>
<sequence length="384" mass="41622">MATGQAARSVLASSRSARPVALSQTGSIRHATSLGINVPKITARAPTKYGGVYTVTLIPGDGVGKEITSSVKEIFEHANVPVEFEEFKISGETSADQAEFKKSMDSLKRNKVGLKGVLYTPVERSGHTSWNVAMRQQLDIYASVSLCKSVPGYPTRHKDVDFAIIRENTEGEYAGLEHSAYPGVVESLKIMTRAKSERIAKFAFDFALKNGRKHVTCVHKANIMKLGDGLFLNTCRKVAEEYKESGITFNDMIVDNTSMQLVARPQQFDVMVMPNLYGSIISNIGAGLVGGPGIVPGANIGREFALFEPGCRHVAKDIMGKDSANPVAMILSASMMLRHLGLDHHANQIANSVYKVISDGRTRTPDMGGKNSTSDLTFAVIKQL</sequence>
<organism evidence="14 15">
    <name type="scientific">Mixia osmundae (strain CBS 9802 / IAM 14324 / JCM 22182 / KY 12970)</name>
    <dbReference type="NCBI Taxonomy" id="764103"/>
    <lineage>
        <taxon>Eukaryota</taxon>
        <taxon>Fungi</taxon>
        <taxon>Dikarya</taxon>
        <taxon>Basidiomycota</taxon>
        <taxon>Pucciniomycotina</taxon>
        <taxon>Mixiomycetes</taxon>
        <taxon>Mixiales</taxon>
        <taxon>Mixiaceae</taxon>
        <taxon>Mixia</taxon>
    </lineage>
</organism>
<gene>
    <name evidence="14" type="primary">Mo05702</name>
    <name evidence="14" type="ORF">E5Q_05702</name>
</gene>
<evidence type="ECO:0000256" key="10">
    <source>
        <dbReference type="ARBA" id="ARBA00030631"/>
    </source>
</evidence>
<dbReference type="OrthoDB" id="10261637at2759"/>
<comment type="caution">
    <text evidence="14">The sequence shown here is derived from an EMBL/GenBank/DDBJ whole genome shotgun (WGS) entry which is preliminary data.</text>
</comment>
<evidence type="ECO:0000256" key="1">
    <source>
        <dbReference type="ARBA" id="ARBA00000837"/>
    </source>
</evidence>
<dbReference type="HOGENOM" id="CLU_031953_0_1_1"/>
<evidence type="ECO:0000256" key="4">
    <source>
        <dbReference type="ARBA" id="ARBA00011567"/>
    </source>
</evidence>
<evidence type="ECO:0000256" key="7">
    <source>
        <dbReference type="ARBA" id="ARBA00022842"/>
    </source>
</evidence>
<dbReference type="RefSeq" id="XP_014570391.1">
    <property type="nucleotide sequence ID" value="XM_014714905.1"/>
</dbReference>
<keyword evidence="15" id="KW-1185">Reference proteome</keyword>
<dbReference type="InParanoid" id="G7E853"/>
<dbReference type="Proteomes" id="UP000009131">
    <property type="component" value="Unassembled WGS sequence"/>
</dbReference>
<dbReference type="NCBIfam" id="TIGR00175">
    <property type="entry name" value="mito_nad_idh"/>
    <property type="match status" value="1"/>
</dbReference>
<evidence type="ECO:0000256" key="8">
    <source>
        <dbReference type="ARBA" id="ARBA00022946"/>
    </source>
</evidence>
<dbReference type="InterPro" id="IPR024084">
    <property type="entry name" value="IsoPropMal-DH-like_dom"/>
</dbReference>
<dbReference type="STRING" id="764103.G7E853"/>
<evidence type="ECO:0000256" key="11">
    <source>
        <dbReference type="ARBA" id="ARBA00030683"/>
    </source>
</evidence>
<evidence type="ECO:0000256" key="12">
    <source>
        <dbReference type="ARBA" id="ARBA00071938"/>
    </source>
</evidence>
<comment type="subunit">
    <text evidence="4">Octamer of two non-identical subunits IDH1 and IDH2.</text>
</comment>
<dbReference type="GO" id="GO:0004449">
    <property type="term" value="F:isocitrate dehydrogenase (NAD+) activity"/>
    <property type="evidence" value="ECO:0007669"/>
    <property type="project" value="UniProtKB-EC"/>
</dbReference>
<reference evidence="14 15" key="2">
    <citation type="journal article" date="2012" name="Open Biol.">
        <title>Characteristics of nucleosomes and linker DNA regions on the genome of the basidiomycete Mixia osmundae revealed by mono- and dinucleosome mapping.</title>
        <authorList>
            <person name="Nishida H."/>
            <person name="Kondo S."/>
            <person name="Matsumoto T."/>
            <person name="Suzuki Y."/>
            <person name="Yoshikawa H."/>
            <person name="Taylor T.D."/>
            <person name="Sugiyama J."/>
        </authorList>
    </citation>
    <scope>NUCLEOTIDE SEQUENCE [LARGE SCALE GENOMIC DNA]</scope>
    <source>
        <strain evidence="15">CBS 9802 / IAM 14324 / JCM 22182 / KY 12970</strain>
    </source>
</reference>